<comment type="caution">
    <text evidence="5">The sequence shown here is derived from an EMBL/GenBank/DDBJ whole genome shotgun (WGS) entry which is preliminary data.</text>
</comment>
<comment type="subcellular location">
    <subcellularLocation>
        <location evidence="1">Nucleus</location>
    </subcellularLocation>
</comment>
<dbReference type="SMART" id="SM00160">
    <property type="entry name" value="RanBD"/>
    <property type="match status" value="1"/>
</dbReference>
<dbReference type="EMBL" id="JARO02013839">
    <property type="protein sequence ID" value="KPP58492.1"/>
    <property type="molecule type" value="Genomic_DNA"/>
</dbReference>
<dbReference type="InterPro" id="IPR045255">
    <property type="entry name" value="RanBP1-like"/>
</dbReference>
<reference evidence="5 6" key="1">
    <citation type="submission" date="2015-08" db="EMBL/GenBank/DDBJ databases">
        <title>The genome of the Asian arowana (Scleropages formosus).</title>
        <authorList>
            <person name="Tan M.H."/>
            <person name="Gan H.M."/>
            <person name="Croft L.J."/>
            <person name="Austin C.M."/>
        </authorList>
    </citation>
    <scope>NUCLEOTIDE SEQUENCE [LARGE SCALE GENOMIC DNA]</scope>
    <source>
        <strain evidence="5">Aro1</strain>
    </source>
</reference>
<dbReference type="PROSITE" id="PS50196">
    <property type="entry name" value="RANBD1"/>
    <property type="match status" value="1"/>
</dbReference>
<dbReference type="GO" id="GO:0005634">
    <property type="term" value="C:nucleus"/>
    <property type="evidence" value="ECO:0007669"/>
    <property type="project" value="UniProtKB-SubCell"/>
</dbReference>
<dbReference type="Pfam" id="PF00638">
    <property type="entry name" value="Ran_BP1"/>
    <property type="match status" value="1"/>
</dbReference>
<dbReference type="AlphaFoldDB" id="A0A0P7UD96"/>
<dbReference type="CDD" id="cd13180">
    <property type="entry name" value="RanBD_RanBP3"/>
    <property type="match status" value="1"/>
</dbReference>
<dbReference type="PANTHER" id="PTHR23138">
    <property type="entry name" value="RAN BINDING PROTEIN"/>
    <property type="match status" value="1"/>
</dbReference>
<sequence length="218" mass="25044">MRQVKKQVLLMLFQITCKLFVLEKGTQSWTERGRGVLRLNDLAVGTGDTLQSRIVMRHQGSLKVILNTKLWPHTHLRRPARRSLQFSATDLESHTMRVFLVQGGARDVARLFVAIHHRLVALRGAASQHYCTESEEEEEEEEGAVTKTCMQTGERPHRCPTPTPAVFNRSILPIVHNTKKAVQTLAELRIGQNQMCNHVQRDWKVLTKERETMDSQFR</sequence>
<evidence type="ECO:0000256" key="2">
    <source>
        <dbReference type="ARBA" id="ARBA00023242"/>
    </source>
</evidence>
<dbReference type="InterPro" id="IPR011993">
    <property type="entry name" value="PH-like_dom_sf"/>
</dbReference>
<gene>
    <name evidence="5" type="ORF">Z043_123676</name>
</gene>
<proteinExistence type="predicted"/>
<dbReference type="PANTHER" id="PTHR23138:SF142">
    <property type="entry name" value="RAN-BINDING PROTEIN 3B-RELATED"/>
    <property type="match status" value="1"/>
</dbReference>
<dbReference type="InterPro" id="IPR000156">
    <property type="entry name" value="Ran_bind_dom"/>
</dbReference>
<evidence type="ECO:0000259" key="4">
    <source>
        <dbReference type="PROSITE" id="PS50196"/>
    </source>
</evidence>
<feature type="domain" description="RanBD1" evidence="4">
    <location>
        <begin position="12"/>
        <end position="77"/>
    </location>
</feature>
<evidence type="ECO:0000256" key="3">
    <source>
        <dbReference type="SAM" id="SignalP"/>
    </source>
</evidence>
<protein>
    <recommendedName>
        <fullName evidence="4">RanBD1 domain-containing protein</fullName>
    </recommendedName>
</protein>
<name>A0A0P7UD96_SCLFO</name>
<dbReference type="Proteomes" id="UP000034805">
    <property type="component" value="Unassembled WGS sequence"/>
</dbReference>
<dbReference type="GO" id="GO:0006611">
    <property type="term" value="P:protein export from nucleus"/>
    <property type="evidence" value="ECO:0007669"/>
    <property type="project" value="TreeGrafter"/>
</dbReference>
<accession>A0A0P7UD96</accession>
<organism evidence="5 6">
    <name type="scientific">Scleropages formosus</name>
    <name type="common">Asian bonytongue</name>
    <name type="synonym">Osteoglossum formosum</name>
    <dbReference type="NCBI Taxonomy" id="113540"/>
    <lineage>
        <taxon>Eukaryota</taxon>
        <taxon>Metazoa</taxon>
        <taxon>Chordata</taxon>
        <taxon>Craniata</taxon>
        <taxon>Vertebrata</taxon>
        <taxon>Euteleostomi</taxon>
        <taxon>Actinopterygii</taxon>
        <taxon>Neopterygii</taxon>
        <taxon>Teleostei</taxon>
        <taxon>Osteoglossocephala</taxon>
        <taxon>Osteoglossomorpha</taxon>
        <taxon>Osteoglossiformes</taxon>
        <taxon>Osteoglossidae</taxon>
        <taxon>Scleropages</taxon>
    </lineage>
</organism>
<feature type="signal peptide" evidence="3">
    <location>
        <begin position="1"/>
        <end position="28"/>
    </location>
</feature>
<dbReference type="SUPFAM" id="SSF50729">
    <property type="entry name" value="PH domain-like"/>
    <property type="match status" value="1"/>
</dbReference>
<feature type="chain" id="PRO_5006143239" description="RanBD1 domain-containing protein" evidence="3">
    <location>
        <begin position="29"/>
        <end position="218"/>
    </location>
</feature>
<dbReference type="Gene3D" id="2.30.29.30">
    <property type="entry name" value="Pleckstrin-homology domain (PH domain)/Phosphotyrosine-binding domain (PTB)"/>
    <property type="match status" value="1"/>
</dbReference>
<evidence type="ECO:0000313" key="5">
    <source>
        <dbReference type="EMBL" id="KPP58492.1"/>
    </source>
</evidence>
<evidence type="ECO:0000313" key="6">
    <source>
        <dbReference type="Proteomes" id="UP000034805"/>
    </source>
</evidence>
<keyword evidence="2" id="KW-0539">Nucleus</keyword>
<evidence type="ECO:0000256" key="1">
    <source>
        <dbReference type="ARBA" id="ARBA00004123"/>
    </source>
</evidence>
<dbReference type="STRING" id="113540.ENSSFOP00015031646"/>
<keyword evidence="3" id="KW-0732">Signal</keyword>